<accession>A0A4Z9DAN2</accession>
<dbReference type="AlphaFoldDB" id="A0A4Z9DAN2"/>
<protein>
    <submittedName>
        <fullName evidence="1">Uncharacterized protein</fullName>
    </submittedName>
</protein>
<comment type="caution">
    <text evidence="1">The sequence shown here is derived from an EMBL/GenBank/DDBJ whole genome shotgun (WGS) entry which is preliminary data.</text>
</comment>
<reference evidence="1" key="1">
    <citation type="submission" date="2018-07" db="EMBL/GenBank/DDBJ databases">
        <authorList>
            <consortium name="GenomeTrakr network: Whole genome sequencing for foodborne pathogen traceback"/>
        </authorList>
    </citation>
    <scope>NUCLEOTIDE SEQUENCE</scope>
    <source>
        <strain evidence="1">HIY0266</strain>
    </source>
</reference>
<evidence type="ECO:0000313" key="1">
    <source>
        <dbReference type="EMBL" id="EBW9026281.1"/>
    </source>
</evidence>
<proteinExistence type="predicted"/>
<name>A0A4Z9DAN2_SALET</name>
<gene>
    <name evidence="1" type="ORF">BW885_04110</name>
</gene>
<dbReference type="EMBL" id="AAHJPF010000002">
    <property type="protein sequence ID" value="EBW9026281.1"/>
    <property type="molecule type" value="Genomic_DNA"/>
</dbReference>
<organism evidence="1">
    <name type="scientific">Salmonella enterica subsp. enterica serovar Haifa</name>
    <dbReference type="NCBI Taxonomy" id="192956"/>
    <lineage>
        <taxon>Bacteria</taxon>
        <taxon>Pseudomonadati</taxon>
        <taxon>Pseudomonadota</taxon>
        <taxon>Gammaproteobacteria</taxon>
        <taxon>Enterobacterales</taxon>
        <taxon>Enterobacteriaceae</taxon>
        <taxon>Salmonella</taxon>
    </lineage>
</organism>
<sequence length="94" mass="10376">MKPPVLAQSKAVICRKRKLKNFIYPETAGGCGVVPFLSAKDLFCQRVAPSASRDSTDPFVVLRGRGQIKEALRMHLVRSGNGYKKARIMRGLMG</sequence>